<dbReference type="Proteomes" id="UP001596043">
    <property type="component" value="Unassembled WGS sequence"/>
</dbReference>
<evidence type="ECO:0000313" key="1">
    <source>
        <dbReference type="EMBL" id="MFC4635495.1"/>
    </source>
</evidence>
<dbReference type="RefSeq" id="WP_379980763.1">
    <property type="nucleotide sequence ID" value="NZ_JBHSFV010000010.1"/>
</dbReference>
<accession>A0ABV9I2M1</accession>
<name>A0ABV9I2M1_9FLAO</name>
<proteinExistence type="predicted"/>
<gene>
    <name evidence="1" type="ORF">ACFO3O_16415</name>
</gene>
<evidence type="ECO:0000313" key="2">
    <source>
        <dbReference type="Proteomes" id="UP001596043"/>
    </source>
</evidence>
<comment type="caution">
    <text evidence="1">The sequence shown here is derived from an EMBL/GenBank/DDBJ whole genome shotgun (WGS) entry which is preliminary data.</text>
</comment>
<protein>
    <recommendedName>
        <fullName evidence="3">VWA domain-containing protein</fullName>
    </recommendedName>
</protein>
<reference evidence="2" key="1">
    <citation type="journal article" date="2019" name="Int. J. Syst. Evol. Microbiol.">
        <title>The Global Catalogue of Microorganisms (GCM) 10K type strain sequencing project: providing services to taxonomists for standard genome sequencing and annotation.</title>
        <authorList>
            <consortium name="The Broad Institute Genomics Platform"/>
            <consortium name="The Broad Institute Genome Sequencing Center for Infectious Disease"/>
            <person name="Wu L."/>
            <person name="Ma J."/>
        </authorList>
    </citation>
    <scope>NUCLEOTIDE SEQUENCE [LARGE SCALE GENOMIC DNA]</scope>
    <source>
        <strain evidence="2">YJ-61-S</strain>
    </source>
</reference>
<organism evidence="1 2">
    <name type="scientific">Dokdonia ponticola</name>
    <dbReference type="NCBI Taxonomy" id="2041041"/>
    <lineage>
        <taxon>Bacteria</taxon>
        <taxon>Pseudomonadati</taxon>
        <taxon>Bacteroidota</taxon>
        <taxon>Flavobacteriia</taxon>
        <taxon>Flavobacteriales</taxon>
        <taxon>Flavobacteriaceae</taxon>
        <taxon>Dokdonia</taxon>
    </lineage>
</organism>
<keyword evidence="2" id="KW-1185">Reference proteome</keyword>
<sequence length="312" mass="36234">MNKLLIILGIGFLLITCKGDVNEEVAQKQESQRDHRSISSDCPDFLQKRKQDNLNISILLDLSNRIELSNQQAKDSAYISSLAKVFNTHIKNKKLGLLYDKMQVFFDPIPLDQRINKNAELLKVSYVKGVSKDILMPETLKLYDSIPSQIYDLVRKGSKKNGYPGSDIWRFFKDHVKDYVVENCRRNVLVILTDGYMYYDKTVMKDKNRTSFLTPQSLRKLQLNNSSWKEDLEKRNLGFIPATSNLEDLEVLVIGITDQNNENPYTPDIIKTYWSRWFDEMGIKKYKIKNSDIPTNIETVIADFILNKRYGI</sequence>
<evidence type="ECO:0008006" key="3">
    <source>
        <dbReference type="Google" id="ProtNLM"/>
    </source>
</evidence>
<dbReference type="EMBL" id="JBHSFV010000010">
    <property type="protein sequence ID" value="MFC4635495.1"/>
    <property type="molecule type" value="Genomic_DNA"/>
</dbReference>